<dbReference type="Proteomes" id="UP001054821">
    <property type="component" value="Chromosome 1"/>
</dbReference>
<dbReference type="EMBL" id="JAJFAZ020000001">
    <property type="protein sequence ID" value="KAI5351020.1"/>
    <property type="molecule type" value="Genomic_DNA"/>
</dbReference>
<comment type="caution">
    <text evidence="1">The sequence shown here is derived from an EMBL/GenBank/DDBJ whole genome shotgun (WGS) entry which is preliminary data.</text>
</comment>
<protein>
    <submittedName>
        <fullName evidence="1">Uncharacterized protein</fullName>
    </submittedName>
</protein>
<accession>A0AAD5F2S1</accession>
<proteinExistence type="predicted"/>
<organism evidence="1 2">
    <name type="scientific">Prunus dulcis</name>
    <name type="common">Almond</name>
    <name type="synonym">Amygdalus dulcis</name>
    <dbReference type="NCBI Taxonomy" id="3755"/>
    <lineage>
        <taxon>Eukaryota</taxon>
        <taxon>Viridiplantae</taxon>
        <taxon>Streptophyta</taxon>
        <taxon>Embryophyta</taxon>
        <taxon>Tracheophyta</taxon>
        <taxon>Spermatophyta</taxon>
        <taxon>Magnoliopsida</taxon>
        <taxon>eudicotyledons</taxon>
        <taxon>Gunneridae</taxon>
        <taxon>Pentapetalae</taxon>
        <taxon>rosids</taxon>
        <taxon>fabids</taxon>
        <taxon>Rosales</taxon>
        <taxon>Rosaceae</taxon>
        <taxon>Amygdaloideae</taxon>
        <taxon>Amygdaleae</taxon>
        <taxon>Prunus</taxon>
    </lineage>
</organism>
<reference evidence="1 2" key="1">
    <citation type="journal article" date="2022" name="G3 (Bethesda)">
        <title>Whole-genome sequence and methylome profiling of the almond [Prunus dulcis (Mill.) D.A. Webb] cultivar 'Nonpareil'.</title>
        <authorList>
            <person name="D'Amico-Willman K.M."/>
            <person name="Ouma W.Z."/>
            <person name="Meulia T."/>
            <person name="Sideli G.M."/>
            <person name="Gradziel T.M."/>
            <person name="Fresnedo-Ramirez J."/>
        </authorList>
    </citation>
    <scope>NUCLEOTIDE SEQUENCE [LARGE SCALE GENOMIC DNA]</scope>
    <source>
        <strain evidence="1">Clone GOH B32 T37-40</strain>
    </source>
</reference>
<keyword evidence="2" id="KW-1185">Reference proteome</keyword>
<sequence>MTNSWSAIKLEGGCFKAIIKLYKYGGSSTLYQEHMIHIKTTYPKFKKRTKWLQDKHNSTFIQWLRFKIQSELNGEENNGVSENLRWLATGPSIAVPSYRSYLINGVKFNTKAQDDVLIIQNSGVYLLAHIMQVASAKDKNPIVRSHIDQTERG</sequence>
<name>A0AAD5F2S1_PRUDU</name>
<evidence type="ECO:0000313" key="1">
    <source>
        <dbReference type="EMBL" id="KAI5351020.1"/>
    </source>
</evidence>
<gene>
    <name evidence="1" type="ORF">L3X38_003911</name>
</gene>
<dbReference type="AlphaFoldDB" id="A0AAD5F2S1"/>
<dbReference type="PANTHER" id="PTHR48258">
    <property type="entry name" value="DUF4218 DOMAIN-CONTAINING PROTEIN-RELATED"/>
    <property type="match status" value="1"/>
</dbReference>
<evidence type="ECO:0000313" key="2">
    <source>
        <dbReference type="Proteomes" id="UP001054821"/>
    </source>
</evidence>